<dbReference type="GO" id="GO:0007018">
    <property type="term" value="P:microtubule-based movement"/>
    <property type="evidence" value="ECO:0007669"/>
    <property type="project" value="InterPro"/>
</dbReference>
<keyword evidence="1" id="KW-1133">Transmembrane helix</keyword>
<dbReference type="InterPro" id="IPR027417">
    <property type="entry name" value="P-loop_NTPase"/>
</dbReference>
<dbReference type="GO" id="GO:0051959">
    <property type="term" value="F:dynein light intermediate chain binding"/>
    <property type="evidence" value="ECO:0007669"/>
    <property type="project" value="InterPro"/>
</dbReference>
<dbReference type="Pfam" id="PF12774">
    <property type="entry name" value="AAA_6"/>
    <property type="match status" value="1"/>
</dbReference>
<dbReference type="OrthoDB" id="5593012at2759"/>
<keyword evidence="1" id="KW-0472">Membrane</keyword>
<dbReference type="GO" id="GO:0045505">
    <property type="term" value="F:dynein intermediate chain binding"/>
    <property type="evidence" value="ECO:0007669"/>
    <property type="project" value="InterPro"/>
</dbReference>
<protein>
    <submittedName>
        <fullName evidence="3">Jg23839 protein</fullName>
    </submittedName>
</protein>
<organism evidence="3 4">
    <name type="scientific">Pararge aegeria aegeria</name>
    <dbReference type="NCBI Taxonomy" id="348720"/>
    <lineage>
        <taxon>Eukaryota</taxon>
        <taxon>Metazoa</taxon>
        <taxon>Ecdysozoa</taxon>
        <taxon>Arthropoda</taxon>
        <taxon>Hexapoda</taxon>
        <taxon>Insecta</taxon>
        <taxon>Pterygota</taxon>
        <taxon>Neoptera</taxon>
        <taxon>Endopterygota</taxon>
        <taxon>Lepidoptera</taxon>
        <taxon>Glossata</taxon>
        <taxon>Ditrysia</taxon>
        <taxon>Papilionoidea</taxon>
        <taxon>Nymphalidae</taxon>
        <taxon>Satyrinae</taxon>
        <taxon>Satyrini</taxon>
        <taxon>Parargina</taxon>
        <taxon>Pararge</taxon>
    </lineage>
</organism>
<evidence type="ECO:0000256" key="1">
    <source>
        <dbReference type="SAM" id="Phobius"/>
    </source>
</evidence>
<evidence type="ECO:0000259" key="2">
    <source>
        <dbReference type="Pfam" id="PF12774"/>
    </source>
</evidence>
<dbReference type="AlphaFoldDB" id="A0A8S4RJ81"/>
<reference evidence="3" key="1">
    <citation type="submission" date="2022-03" db="EMBL/GenBank/DDBJ databases">
        <authorList>
            <person name="Lindestad O."/>
        </authorList>
    </citation>
    <scope>NUCLEOTIDE SEQUENCE</scope>
</reference>
<feature type="transmembrane region" description="Helical" evidence="1">
    <location>
        <begin position="97"/>
        <end position="116"/>
    </location>
</feature>
<name>A0A8S4RJ81_9NEOP</name>
<dbReference type="GO" id="GO:0005524">
    <property type="term" value="F:ATP binding"/>
    <property type="evidence" value="ECO:0007669"/>
    <property type="project" value="InterPro"/>
</dbReference>
<evidence type="ECO:0000313" key="3">
    <source>
        <dbReference type="EMBL" id="CAH2237525.1"/>
    </source>
</evidence>
<evidence type="ECO:0000313" key="4">
    <source>
        <dbReference type="Proteomes" id="UP000838756"/>
    </source>
</evidence>
<feature type="transmembrane region" description="Helical" evidence="1">
    <location>
        <begin position="128"/>
        <end position="149"/>
    </location>
</feature>
<feature type="domain" description="Dynein heavy chain hydrolytic ATP-binding dynein motor region" evidence="2">
    <location>
        <begin position="1"/>
        <end position="101"/>
    </location>
</feature>
<keyword evidence="4" id="KW-1185">Reference proteome</keyword>
<sequence length="171" mass="19330">MFEGREIKLVRTCAAFITMNPGYAGRTELPDNLKALFRPISMMVPDYALIAEVILYSEGFESSKGLAKKMVQMYKLSSEQLSKQDHYDFGMRAVKSVLVDISKVASLCCLLGALLAEPGDRFSDKAAVKVYIAHCFIFCYVWCIGGNILEANRKPFEELIKRQFEVYEEAE</sequence>
<dbReference type="Proteomes" id="UP000838756">
    <property type="component" value="Unassembled WGS sequence"/>
</dbReference>
<dbReference type="InterPro" id="IPR035699">
    <property type="entry name" value="AAA_6"/>
</dbReference>
<dbReference type="InterPro" id="IPR043157">
    <property type="entry name" value="Dynein_AAA1S"/>
</dbReference>
<dbReference type="Gene3D" id="3.40.50.300">
    <property type="entry name" value="P-loop containing nucleotide triphosphate hydrolases"/>
    <property type="match status" value="1"/>
</dbReference>
<proteinExistence type="predicted"/>
<dbReference type="GO" id="GO:0030286">
    <property type="term" value="C:dynein complex"/>
    <property type="evidence" value="ECO:0007669"/>
    <property type="project" value="InterPro"/>
</dbReference>
<keyword evidence="1" id="KW-0812">Transmembrane</keyword>
<gene>
    <name evidence="3" type="primary">jg23839</name>
    <name evidence="3" type="ORF">PAEG_LOCUS14799</name>
</gene>
<comment type="caution">
    <text evidence="3">The sequence shown here is derived from an EMBL/GenBank/DDBJ whole genome shotgun (WGS) entry which is preliminary data.</text>
</comment>
<accession>A0A8S4RJ81</accession>
<dbReference type="Gene3D" id="1.10.8.710">
    <property type="match status" value="1"/>
</dbReference>
<dbReference type="EMBL" id="CAKXAJ010025274">
    <property type="protein sequence ID" value="CAH2237525.1"/>
    <property type="molecule type" value="Genomic_DNA"/>
</dbReference>
<dbReference type="PANTHER" id="PTHR22878">
    <property type="entry name" value="DYNEIN HEAVY CHAIN 6, AXONEMAL-LIKE-RELATED"/>
    <property type="match status" value="1"/>
</dbReference>
<dbReference type="PANTHER" id="PTHR22878:SF68">
    <property type="entry name" value="DYNEIN HEAVY CHAIN 6, AXONEMAL-LIKE"/>
    <property type="match status" value="1"/>
</dbReference>
<dbReference type="InterPro" id="IPR026983">
    <property type="entry name" value="DHC"/>
</dbReference>